<sequence>MAKGRPNSKRYKYPLPIHPIDDLPQLYPHNPISWIYWTYCYVKKVNALERKIKVELTGKKYVHILVKDNNDMLYLWENGFFGTGQFSRSEPTWLNRATNRLLPNDEDKKNQVALEKVTQIRRSQRAEFKKEREKMEAQLLELRKQGCTAEEEQEFIEKERETLRELRSKELLLSSIDNELKFRYEDNELFDDMGNIIQLESLELLPVEAIFLTFALPVLEIETDHLFRRLAGDPKNVNYKDIYGLIKKYVAYHHYRSHGWCVRSGIKFGCDYILYQRGPPFHHAEFCVMVLDSEEKHDYTWFSSIARVVGGVKKTFVLCYIERLISEQDILKLWRNGQYHKVFSSFKTSEIIYKRWISGKNRD</sequence>
<dbReference type="InParanoid" id="A7THQ6"/>
<dbReference type="PhylomeDB" id="A7THQ6"/>
<dbReference type="PANTHER" id="PTHR21227">
    <property type="entry name" value="TRNA-SPLICING ENDONUCLEASE SUBUNIT SEN2"/>
    <property type="match status" value="1"/>
</dbReference>
<dbReference type="FunFam" id="3.40.1350.10:FF:000011">
    <property type="entry name" value="tRNA-splicing endonuclease subunit Sen2"/>
    <property type="match status" value="1"/>
</dbReference>
<feature type="active site" evidence="9">
    <location>
        <position position="314"/>
    </location>
</feature>
<dbReference type="NCBIfam" id="TIGR00324">
    <property type="entry name" value="endA"/>
    <property type="match status" value="1"/>
</dbReference>
<evidence type="ECO:0000256" key="4">
    <source>
        <dbReference type="ARBA" id="ARBA00023239"/>
    </source>
</evidence>
<evidence type="ECO:0000256" key="8">
    <source>
        <dbReference type="PIRNR" id="PIRNR011789"/>
    </source>
</evidence>
<feature type="active site" evidence="9">
    <location>
        <position position="283"/>
    </location>
</feature>
<keyword evidence="3 8" id="KW-0819">tRNA processing</keyword>
<keyword evidence="10" id="KW-0175">Coiled coil</keyword>
<dbReference type="OrthoDB" id="10249562at2759"/>
<dbReference type="InterPro" id="IPR016589">
    <property type="entry name" value="tRNA_splic_SEN2"/>
</dbReference>
<dbReference type="STRING" id="436907.A7THQ6"/>
<name>A7THQ6_VANPO</name>
<feature type="coiled-coil region" evidence="10">
    <location>
        <begin position="125"/>
        <end position="169"/>
    </location>
</feature>
<evidence type="ECO:0000313" key="12">
    <source>
        <dbReference type="EMBL" id="EDO18222.1"/>
    </source>
</evidence>
<evidence type="ECO:0000256" key="3">
    <source>
        <dbReference type="ARBA" id="ARBA00022694"/>
    </source>
</evidence>
<dbReference type="GO" id="GO:0000213">
    <property type="term" value="F:tRNA-intron lyase activity"/>
    <property type="evidence" value="ECO:0007669"/>
    <property type="project" value="UniProtKB-UniRule"/>
</dbReference>
<evidence type="ECO:0000256" key="5">
    <source>
        <dbReference type="ARBA" id="ARBA00054838"/>
    </source>
</evidence>
<evidence type="ECO:0000256" key="1">
    <source>
        <dbReference type="ARBA" id="ARBA00008078"/>
    </source>
</evidence>
<evidence type="ECO:0000259" key="11">
    <source>
        <dbReference type="Pfam" id="PF01974"/>
    </source>
</evidence>
<gene>
    <name evidence="12" type="ORF">Kpol_543p52</name>
</gene>
<evidence type="ECO:0000256" key="9">
    <source>
        <dbReference type="PIRSR" id="PIRSR011789-1"/>
    </source>
</evidence>
<dbReference type="GO" id="GO:0005741">
    <property type="term" value="C:mitochondrial outer membrane"/>
    <property type="evidence" value="ECO:0007669"/>
    <property type="project" value="EnsemblFungi"/>
</dbReference>
<dbReference type="KEGG" id="vpo:Kpol_543p52"/>
<evidence type="ECO:0000256" key="7">
    <source>
        <dbReference type="ARBA" id="ARBA00071058"/>
    </source>
</evidence>
<dbReference type="HOGENOM" id="CLU_012847_2_0_1"/>
<dbReference type="InterPro" id="IPR036167">
    <property type="entry name" value="tRNA_intron_Endo_cat-like_sf"/>
</dbReference>
<feature type="active site" evidence="9">
    <location>
        <position position="275"/>
    </location>
</feature>
<dbReference type="PIRSF" id="PIRSF011789">
    <property type="entry name" value="tRNA_splic_SEN2"/>
    <property type="match status" value="1"/>
</dbReference>
<dbReference type="GeneID" id="5546497"/>
<dbReference type="SUPFAM" id="SSF53032">
    <property type="entry name" value="tRNA-intron endonuclease catalytic domain-like"/>
    <property type="match status" value="1"/>
</dbReference>
<comment type="function">
    <text evidence="5">Constitutes one of the two catalytic subunit of the tRNA-splicing endonuclease complex, a complex responsible for identification and cleavage of the splice sites in pre-tRNA. It cleaves pre-tRNA at the 5'- and 3'-splice sites to release the intron. The products are an intron and two tRNA half-molecules bearing 2',3'-cyclic phosphate and 5'-OH termini. There are no conserved sequences at the splice sites, but the intron is invariably located at the same site in the gene, placing the splice sites an invariant distance from the constant structural features of the tRNA body. This subunit may anchor the endonuclease complex to the nuclear membrane. Probably carries the active site for 5'-splice site cleavage.</text>
</comment>
<comment type="subunit">
    <text evidence="6">Heterotetramer composed of SEN2, SEN15, SEN34 and SEN54. Interacts directly with SEN54.</text>
</comment>
<proteinExistence type="inferred from homology"/>
<dbReference type="InterPro" id="IPR011856">
    <property type="entry name" value="tRNA_endonuc-like_dom_sf"/>
</dbReference>
<dbReference type="EMBL" id="DS480392">
    <property type="protein sequence ID" value="EDO18222.1"/>
    <property type="molecule type" value="Genomic_DNA"/>
</dbReference>
<dbReference type="FunCoup" id="A7THQ6">
    <property type="interactions" value="84"/>
</dbReference>
<dbReference type="GO" id="GO:0000214">
    <property type="term" value="C:tRNA-intron endonuclease complex"/>
    <property type="evidence" value="ECO:0007669"/>
    <property type="project" value="UniProtKB-UniRule"/>
</dbReference>
<keyword evidence="4 8" id="KW-0456">Lyase</keyword>
<dbReference type="CDD" id="cd22363">
    <property type="entry name" value="tRNA-intron_lyase_C"/>
    <property type="match status" value="1"/>
</dbReference>
<dbReference type="EC" id="4.6.1.16" evidence="2 8"/>
<dbReference type="Pfam" id="PF01974">
    <property type="entry name" value="tRNA_int_endo"/>
    <property type="match status" value="1"/>
</dbReference>
<evidence type="ECO:0000313" key="13">
    <source>
        <dbReference type="Proteomes" id="UP000000267"/>
    </source>
</evidence>
<evidence type="ECO:0000256" key="6">
    <source>
        <dbReference type="ARBA" id="ARBA00062061"/>
    </source>
</evidence>
<accession>A7THQ6</accession>
<dbReference type="InterPro" id="IPR006677">
    <property type="entry name" value="tRNA_intron_Endonuc_cat-like"/>
</dbReference>
<feature type="domain" description="tRNA intron endonuclease catalytic" evidence="11">
    <location>
        <begin position="246"/>
        <end position="323"/>
    </location>
</feature>
<protein>
    <recommendedName>
        <fullName evidence="7 8">tRNA-splicing endonuclease subunit Sen2</fullName>
        <ecNumber evidence="2 8">4.6.1.16</ecNumber>
    </recommendedName>
</protein>
<dbReference type="AlphaFoldDB" id="A7THQ6"/>
<reference evidence="12 13" key="1">
    <citation type="journal article" date="2007" name="Proc. Natl. Acad. Sci. U.S.A.">
        <title>Independent sorting-out of thousands of duplicated gene pairs in two yeast species descended from a whole-genome duplication.</title>
        <authorList>
            <person name="Scannell D.R."/>
            <person name="Frank A.C."/>
            <person name="Conant G.C."/>
            <person name="Byrne K.P."/>
            <person name="Woolfit M."/>
            <person name="Wolfe K.H."/>
        </authorList>
    </citation>
    <scope>NUCLEOTIDE SEQUENCE [LARGE SCALE GENOMIC DNA]</scope>
    <source>
        <strain evidence="13">ATCC 22028 / DSM 70294 / BCRC 21397 / CBS 2163 / NBRC 10782 / NRRL Y-8283 / UCD 57-17</strain>
    </source>
</reference>
<dbReference type="Proteomes" id="UP000000267">
    <property type="component" value="Unassembled WGS sequence"/>
</dbReference>
<organism evidence="13">
    <name type="scientific">Vanderwaltozyma polyspora (strain ATCC 22028 / DSM 70294 / BCRC 21397 / CBS 2163 / NBRC 10782 / NRRL Y-8283 / UCD 57-17)</name>
    <name type="common">Kluyveromyces polysporus</name>
    <dbReference type="NCBI Taxonomy" id="436907"/>
    <lineage>
        <taxon>Eukaryota</taxon>
        <taxon>Fungi</taxon>
        <taxon>Dikarya</taxon>
        <taxon>Ascomycota</taxon>
        <taxon>Saccharomycotina</taxon>
        <taxon>Saccharomycetes</taxon>
        <taxon>Saccharomycetales</taxon>
        <taxon>Saccharomycetaceae</taxon>
        <taxon>Vanderwaltozyma</taxon>
    </lineage>
</organism>
<dbReference type="PANTHER" id="PTHR21227:SF0">
    <property type="entry name" value="TRNA-SPLICING ENDONUCLEASE SUBUNIT SEN2"/>
    <property type="match status" value="1"/>
</dbReference>
<dbReference type="GO" id="GO:0003676">
    <property type="term" value="F:nucleic acid binding"/>
    <property type="evidence" value="ECO:0007669"/>
    <property type="project" value="InterPro"/>
</dbReference>
<dbReference type="InterPro" id="IPR006676">
    <property type="entry name" value="tRNA_splic"/>
</dbReference>
<evidence type="ECO:0000256" key="2">
    <source>
        <dbReference type="ARBA" id="ARBA00012573"/>
    </source>
</evidence>
<dbReference type="Gene3D" id="3.40.1350.10">
    <property type="match status" value="1"/>
</dbReference>
<keyword evidence="13" id="KW-1185">Reference proteome</keyword>
<comment type="similarity">
    <text evidence="1 8">Belongs to the tRNA-intron endonuclease family.</text>
</comment>
<dbReference type="GO" id="GO:0000379">
    <property type="term" value="P:tRNA-type intron splice site recognition and cleavage"/>
    <property type="evidence" value="ECO:0007669"/>
    <property type="project" value="EnsemblFungi"/>
</dbReference>
<dbReference type="OMA" id="YSHPYWK"/>
<evidence type="ECO:0000256" key="10">
    <source>
        <dbReference type="SAM" id="Coils"/>
    </source>
</evidence>
<dbReference type="eggNOG" id="KOG4685">
    <property type="taxonomic scope" value="Eukaryota"/>
</dbReference>
<dbReference type="RefSeq" id="XP_001646080.1">
    <property type="nucleotide sequence ID" value="XM_001646030.1"/>
</dbReference>